<dbReference type="GO" id="GO:0016757">
    <property type="term" value="F:glycosyltransferase activity"/>
    <property type="evidence" value="ECO:0007669"/>
    <property type="project" value="UniProtKB-KW"/>
</dbReference>
<name>A0ABY6W5E4_9BURK</name>
<dbReference type="InterPro" id="IPR011697">
    <property type="entry name" value="Peptidase_C26"/>
</dbReference>
<dbReference type="InterPro" id="IPR001646">
    <property type="entry name" value="5peptide_repeat"/>
</dbReference>
<accession>A0ABY6W5E4</accession>
<dbReference type="PANTHER" id="PTHR42999">
    <property type="entry name" value="ANTIBIOTIC RESISTANCE PROTEIN MCBG"/>
    <property type="match status" value="1"/>
</dbReference>
<dbReference type="Proteomes" id="UP000366065">
    <property type="component" value="Unassembled WGS sequence"/>
</dbReference>
<keyword evidence="2" id="KW-0808">Transferase</keyword>
<sequence length="648" mass="69939">MPSHLTLNTTPARTTADAETPAQPPKASSTPAQPAPPAAEQTLNLTPLQMKAFKKGLSFRERQTLLTQNPDEQATQALKGKISAARAAPINLTRPVDRRSALRHAADAIGHFSARSAKNIVRSRVSDKLAEPAPGDHGAALPSVNKVQLEKLIAKAKAADGDAPVDVAAQLRAAGFSTRISNLTLSDSTLLKHAKLDGLSFVNCHFDWSHFGTASLSGTRFAGCRLNNASFMKASLDNCIFEDCIMRETMMTGSSLHAVTFQRCDIVSGSFEDTHITDSRFDTVTLAGTHFLDANVARSSIHNSHLTNAAFFGTLPNFEVDDASRDTAVTTKPLAAILINPEVRGVTVPKVFMKLDQAANNVPLRITMQPQSTELTAINREMDTALGTVGEYTPHDLPIGQRLLREIDDHPDAHPQLSSIVAKAQKLGEHVNAIVLPGGEDVPPALYGAAQDPKTNWGGDYRRSALELALIRESTNKGIPMLAVCRGFQMANVYFGAQMQQHVEGHKGLQRFKLTEESRNGLYGEAMRKSILSTVAHHQAIPVSMQAPAGSLKPSVVYKDLVKAVEGAHSGAAPAVMLQFHPEFYRATTAATLLTELADLGQNITMSSTNNDFWKILSDASDAHRTKKTVLEDLKQPQTLRPVTTSAT</sequence>
<dbReference type="InterPro" id="IPR029062">
    <property type="entry name" value="Class_I_gatase-like"/>
</dbReference>
<dbReference type="Gene3D" id="3.40.50.880">
    <property type="match status" value="1"/>
</dbReference>
<dbReference type="SUPFAM" id="SSF52317">
    <property type="entry name" value="Class I glutamine amidotransferase-like"/>
    <property type="match status" value="1"/>
</dbReference>
<dbReference type="EC" id="2.4.2.-" evidence="2"/>
<dbReference type="EMBL" id="CABPRV010000007">
    <property type="protein sequence ID" value="VVE19504.1"/>
    <property type="molecule type" value="Genomic_DNA"/>
</dbReference>
<dbReference type="Gene3D" id="2.160.20.80">
    <property type="entry name" value="E3 ubiquitin-protein ligase SopA"/>
    <property type="match status" value="1"/>
</dbReference>
<keyword evidence="3" id="KW-1185">Reference proteome</keyword>
<evidence type="ECO:0000313" key="2">
    <source>
        <dbReference type="EMBL" id="VVE19504.1"/>
    </source>
</evidence>
<gene>
    <name evidence="2" type="ORF">PCA20602_03065</name>
</gene>
<evidence type="ECO:0000256" key="1">
    <source>
        <dbReference type="SAM" id="MobiDB-lite"/>
    </source>
</evidence>
<dbReference type="PANTHER" id="PTHR42999:SF1">
    <property type="entry name" value="PENTAPEPTIDE REPEAT-CONTAINING PROTEIN"/>
    <property type="match status" value="1"/>
</dbReference>
<dbReference type="PROSITE" id="PS51273">
    <property type="entry name" value="GATASE_TYPE_1"/>
    <property type="match status" value="1"/>
</dbReference>
<dbReference type="InterPro" id="IPR052949">
    <property type="entry name" value="PA_immunity-related"/>
</dbReference>
<keyword evidence="2" id="KW-0328">Glycosyltransferase</keyword>
<proteinExistence type="predicted"/>
<keyword evidence="2" id="KW-0315">Glutamine amidotransferase</keyword>
<evidence type="ECO:0000313" key="3">
    <source>
        <dbReference type="Proteomes" id="UP000366065"/>
    </source>
</evidence>
<dbReference type="Pfam" id="PF13599">
    <property type="entry name" value="Pentapeptide_4"/>
    <property type="match status" value="1"/>
</dbReference>
<protein>
    <submittedName>
        <fullName evidence="2">Glutamine amidotransferase</fullName>
        <ecNumber evidence="2">2.4.2.-</ecNumber>
    </submittedName>
</protein>
<dbReference type="SUPFAM" id="SSF141571">
    <property type="entry name" value="Pentapeptide repeat-like"/>
    <property type="match status" value="1"/>
</dbReference>
<comment type="caution">
    <text evidence="2">The sequence shown here is derived from an EMBL/GenBank/DDBJ whole genome shotgun (WGS) entry which is preliminary data.</text>
</comment>
<feature type="compositionally biased region" description="Polar residues" evidence="1">
    <location>
        <begin position="1"/>
        <end position="13"/>
    </location>
</feature>
<reference evidence="2 3" key="1">
    <citation type="submission" date="2019-08" db="EMBL/GenBank/DDBJ databases">
        <authorList>
            <person name="Peeters C."/>
        </authorList>
    </citation>
    <scope>NUCLEOTIDE SEQUENCE [LARGE SCALE GENOMIC DNA]</scope>
    <source>
        <strain evidence="2 3">LMG 20602</strain>
    </source>
</reference>
<feature type="region of interest" description="Disordered" evidence="1">
    <location>
        <begin position="1"/>
        <end position="39"/>
    </location>
</feature>
<organism evidence="2 3">
    <name type="scientific">Pandoraea capi</name>
    <dbReference type="NCBI Taxonomy" id="2508286"/>
    <lineage>
        <taxon>Bacteria</taxon>
        <taxon>Pseudomonadati</taxon>
        <taxon>Pseudomonadota</taxon>
        <taxon>Betaproteobacteria</taxon>
        <taxon>Burkholderiales</taxon>
        <taxon>Burkholderiaceae</taxon>
        <taxon>Pandoraea</taxon>
    </lineage>
</organism>
<dbReference type="Pfam" id="PF07722">
    <property type="entry name" value="Peptidase_C26"/>
    <property type="match status" value="1"/>
</dbReference>
<dbReference type="RefSeq" id="WP_150721952.1">
    <property type="nucleotide sequence ID" value="NZ_CABPRV010000007.1"/>
</dbReference>